<keyword evidence="8" id="KW-0418">Kinase</keyword>
<proteinExistence type="inferred from homology"/>
<dbReference type="InterPro" id="IPR001697">
    <property type="entry name" value="Pyr_Knase"/>
</dbReference>
<sequence length="451" mass="49778">MVCKELVQLPSVIDEKTVDQAFLDKLAFCLRFLKKLLGSLSKDVQSIENDGSLLQAVASFTDAFPKLFKVFVEKKKTKELFGGSSSSWINGLEAGGDDFVETVIRYILSDTMHVMTKRFHEMMVNMDKNAQLDAFRDALQNRSDITLEILVALSKEGNMESLSLALVEGFLNLVQLSFGKGSVFQNVQACVSAFIVNNLDASVWRYDASSCNLLPPLAYTVSSQALFSTRLWKHESLDSTPGELQSRRHLSVRGKSATLPSITDKDWEDIKFGLDNQVDFYAVSFVYYRVVHELKNYLKTCSADISMKNLPSIISACEGTMVAYGDLGAELPIEEVDKVIHWHLESWITNCEVHISAVGMGAQDAVMEIQMTDARCSRCSQIKVGLRDIILAGHGDRYQKSHASPHLVLGASSSFQPTLSPPSSPQVEVLALPSSPEVEVLAPPSSPELPV</sequence>
<dbReference type="InterPro" id="IPR040442">
    <property type="entry name" value="Pyrv_kinase-like_dom_sf"/>
</dbReference>
<protein>
    <recommendedName>
        <fullName evidence="4">pyruvate kinase</fullName>
        <ecNumber evidence="4">2.7.1.40</ecNumber>
    </recommendedName>
</protein>
<name>A0A087H4F1_ARAAL</name>
<dbReference type="Gene3D" id="3.20.20.60">
    <property type="entry name" value="Phosphoenolpyruvate-binding domains"/>
    <property type="match status" value="1"/>
</dbReference>
<keyword evidence="10" id="KW-0460">Magnesium</keyword>
<dbReference type="eggNOG" id="KOG2323">
    <property type="taxonomic scope" value="Eukaryota"/>
</dbReference>
<evidence type="ECO:0000256" key="12">
    <source>
        <dbReference type="ARBA" id="ARBA00023317"/>
    </source>
</evidence>
<comment type="pathway">
    <text evidence="2">Carbohydrate degradation; glycolysis; pyruvate from D-glyceraldehyde 3-phosphate: step 5/5.</text>
</comment>
<dbReference type="InterPro" id="IPR015813">
    <property type="entry name" value="Pyrv/PenolPyrv_kinase-like_dom"/>
</dbReference>
<evidence type="ECO:0000256" key="10">
    <source>
        <dbReference type="ARBA" id="ARBA00022842"/>
    </source>
</evidence>
<dbReference type="Pfam" id="PF00224">
    <property type="entry name" value="PK"/>
    <property type="match status" value="1"/>
</dbReference>
<evidence type="ECO:0000256" key="8">
    <source>
        <dbReference type="ARBA" id="ARBA00022777"/>
    </source>
</evidence>
<keyword evidence="6" id="KW-0479">Metal-binding</keyword>
<organism evidence="14 15">
    <name type="scientific">Arabis alpina</name>
    <name type="common">Alpine rock-cress</name>
    <dbReference type="NCBI Taxonomy" id="50452"/>
    <lineage>
        <taxon>Eukaryota</taxon>
        <taxon>Viridiplantae</taxon>
        <taxon>Streptophyta</taxon>
        <taxon>Embryophyta</taxon>
        <taxon>Tracheophyta</taxon>
        <taxon>Spermatophyta</taxon>
        <taxon>Magnoliopsida</taxon>
        <taxon>eudicotyledons</taxon>
        <taxon>Gunneridae</taxon>
        <taxon>Pentapetalae</taxon>
        <taxon>rosids</taxon>
        <taxon>malvids</taxon>
        <taxon>Brassicales</taxon>
        <taxon>Brassicaceae</taxon>
        <taxon>Arabideae</taxon>
        <taxon>Arabis</taxon>
    </lineage>
</organism>
<evidence type="ECO:0000256" key="1">
    <source>
        <dbReference type="ARBA" id="ARBA00001958"/>
    </source>
</evidence>
<keyword evidence="5" id="KW-0808">Transferase</keyword>
<reference evidence="15" key="1">
    <citation type="journal article" date="2015" name="Nat. Plants">
        <title>Genome expansion of Arabis alpina linked with retrotransposition and reduced symmetric DNA methylation.</title>
        <authorList>
            <person name="Willing E.M."/>
            <person name="Rawat V."/>
            <person name="Mandakova T."/>
            <person name="Maumus F."/>
            <person name="James G.V."/>
            <person name="Nordstroem K.J."/>
            <person name="Becker C."/>
            <person name="Warthmann N."/>
            <person name="Chica C."/>
            <person name="Szarzynska B."/>
            <person name="Zytnicki M."/>
            <person name="Albani M.C."/>
            <person name="Kiefer C."/>
            <person name="Bergonzi S."/>
            <person name="Castaings L."/>
            <person name="Mateos J.L."/>
            <person name="Berns M.C."/>
            <person name="Bujdoso N."/>
            <person name="Piofczyk T."/>
            <person name="de Lorenzo L."/>
            <person name="Barrero-Sicilia C."/>
            <person name="Mateos I."/>
            <person name="Piednoel M."/>
            <person name="Hagmann J."/>
            <person name="Chen-Min-Tao R."/>
            <person name="Iglesias-Fernandez R."/>
            <person name="Schuster S.C."/>
            <person name="Alonso-Blanco C."/>
            <person name="Roudier F."/>
            <person name="Carbonero P."/>
            <person name="Paz-Ares J."/>
            <person name="Davis S.J."/>
            <person name="Pecinka A."/>
            <person name="Quesneville H."/>
            <person name="Colot V."/>
            <person name="Lysak M.A."/>
            <person name="Weigel D."/>
            <person name="Coupland G."/>
            <person name="Schneeberger K."/>
        </authorList>
    </citation>
    <scope>NUCLEOTIDE SEQUENCE [LARGE SCALE GENOMIC DNA]</scope>
    <source>
        <strain evidence="15">cv. Pajares</strain>
    </source>
</reference>
<dbReference type="GO" id="GO:0004743">
    <property type="term" value="F:pyruvate kinase activity"/>
    <property type="evidence" value="ECO:0007669"/>
    <property type="project" value="UniProtKB-EC"/>
</dbReference>
<dbReference type="GO" id="GO:0005524">
    <property type="term" value="F:ATP binding"/>
    <property type="evidence" value="ECO:0007669"/>
    <property type="project" value="UniProtKB-KW"/>
</dbReference>
<evidence type="ECO:0000256" key="7">
    <source>
        <dbReference type="ARBA" id="ARBA00022741"/>
    </source>
</evidence>
<dbReference type="AlphaFoldDB" id="A0A087H4F1"/>
<keyword evidence="11" id="KW-0324">Glycolysis</keyword>
<keyword evidence="15" id="KW-1185">Reference proteome</keyword>
<evidence type="ECO:0000259" key="13">
    <source>
        <dbReference type="Pfam" id="PF00224"/>
    </source>
</evidence>
<dbReference type="EC" id="2.7.1.40" evidence="4"/>
<evidence type="ECO:0000256" key="2">
    <source>
        <dbReference type="ARBA" id="ARBA00004997"/>
    </source>
</evidence>
<dbReference type="Proteomes" id="UP000029120">
    <property type="component" value="Chromosome 4"/>
</dbReference>
<dbReference type="InterPro" id="IPR015806">
    <property type="entry name" value="Pyrv_Knase_insert_dom_sf"/>
</dbReference>
<dbReference type="eggNOG" id="KOG1776">
    <property type="taxonomic scope" value="Eukaryota"/>
</dbReference>
<evidence type="ECO:0000256" key="6">
    <source>
        <dbReference type="ARBA" id="ARBA00022723"/>
    </source>
</evidence>
<dbReference type="Gene3D" id="2.40.33.10">
    <property type="entry name" value="PK beta-barrel domain-like"/>
    <property type="match status" value="1"/>
</dbReference>
<evidence type="ECO:0000256" key="11">
    <source>
        <dbReference type="ARBA" id="ARBA00023152"/>
    </source>
</evidence>
<evidence type="ECO:0000256" key="3">
    <source>
        <dbReference type="ARBA" id="ARBA00008663"/>
    </source>
</evidence>
<evidence type="ECO:0000313" key="14">
    <source>
        <dbReference type="EMBL" id="KFK37003.1"/>
    </source>
</evidence>
<comment type="cofactor">
    <cofactor evidence="1">
        <name>K(+)</name>
        <dbReference type="ChEBI" id="CHEBI:29103"/>
    </cofactor>
</comment>
<evidence type="ECO:0000256" key="4">
    <source>
        <dbReference type="ARBA" id="ARBA00012142"/>
    </source>
</evidence>
<dbReference type="GO" id="GO:0016301">
    <property type="term" value="F:kinase activity"/>
    <property type="evidence" value="ECO:0007669"/>
    <property type="project" value="UniProtKB-KW"/>
</dbReference>
<dbReference type="eggNOG" id="KOG1886">
    <property type="taxonomic scope" value="Eukaryota"/>
</dbReference>
<dbReference type="SUPFAM" id="SSF51621">
    <property type="entry name" value="Phosphoenolpyruvate/pyruvate domain"/>
    <property type="match status" value="1"/>
</dbReference>
<feature type="domain" description="Pyruvate kinase barrel" evidence="13">
    <location>
        <begin position="241"/>
        <end position="339"/>
    </location>
</feature>
<evidence type="ECO:0000313" key="15">
    <source>
        <dbReference type="Proteomes" id="UP000029120"/>
    </source>
</evidence>
<dbReference type="Gramene" id="KFK37003">
    <property type="protein sequence ID" value="KFK37003"/>
    <property type="gene ID" value="AALP_AA4G199800"/>
</dbReference>
<gene>
    <name evidence="14" type="ordered locus">AALP_Aa4g199800</name>
</gene>
<dbReference type="EMBL" id="CM002872">
    <property type="protein sequence ID" value="KFK37003.1"/>
    <property type="molecule type" value="Genomic_DNA"/>
</dbReference>
<keyword evidence="9" id="KW-0067">ATP-binding</keyword>
<keyword evidence="7" id="KW-0547">Nucleotide-binding</keyword>
<keyword evidence="12" id="KW-0670">Pyruvate</keyword>
<dbReference type="GO" id="GO:0030955">
    <property type="term" value="F:potassium ion binding"/>
    <property type="evidence" value="ECO:0007669"/>
    <property type="project" value="InterPro"/>
</dbReference>
<evidence type="ECO:0000256" key="5">
    <source>
        <dbReference type="ARBA" id="ARBA00022679"/>
    </source>
</evidence>
<dbReference type="GO" id="GO:0000287">
    <property type="term" value="F:magnesium ion binding"/>
    <property type="evidence" value="ECO:0007669"/>
    <property type="project" value="InterPro"/>
</dbReference>
<accession>A0A087H4F1</accession>
<dbReference type="OrthoDB" id="108365at2759"/>
<dbReference type="InterPro" id="IPR015793">
    <property type="entry name" value="Pyrv_Knase_brl"/>
</dbReference>
<dbReference type="PANTHER" id="PTHR11817">
    <property type="entry name" value="PYRUVATE KINASE"/>
    <property type="match status" value="1"/>
</dbReference>
<evidence type="ECO:0000256" key="9">
    <source>
        <dbReference type="ARBA" id="ARBA00022840"/>
    </source>
</evidence>
<comment type="similarity">
    <text evidence="3">Belongs to the pyruvate kinase family.</text>
</comment>